<dbReference type="GO" id="GO:0004130">
    <property type="term" value="F:cytochrome-c peroxidase activity"/>
    <property type="evidence" value="ECO:0007669"/>
    <property type="project" value="TreeGrafter"/>
</dbReference>
<reference evidence="8 9" key="1">
    <citation type="submission" date="2015-12" db="EMBL/GenBank/DDBJ databases">
        <authorList>
            <person name="Shamseldin A."/>
            <person name="Moawad H."/>
            <person name="Abd El-Rahim W.M."/>
            <person name="Sadowsky M.J."/>
        </authorList>
    </citation>
    <scope>NUCLEOTIDE SEQUENCE [LARGE SCALE GENOMIC DNA]</scope>
    <source>
        <strain evidence="8 9">SJ5A-1</strain>
    </source>
</reference>
<dbReference type="PANTHER" id="PTHR30600">
    <property type="entry name" value="CYTOCHROME C PEROXIDASE-RELATED"/>
    <property type="match status" value="1"/>
</dbReference>
<keyword evidence="2 6" id="KW-0349">Heme</keyword>
<dbReference type="Pfam" id="PF03150">
    <property type="entry name" value="CCP_MauG"/>
    <property type="match status" value="1"/>
</dbReference>
<proteinExistence type="predicted"/>
<evidence type="ECO:0000256" key="4">
    <source>
        <dbReference type="ARBA" id="ARBA00023002"/>
    </source>
</evidence>
<dbReference type="GO" id="GO:0009055">
    <property type="term" value="F:electron transfer activity"/>
    <property type="evidence" value="ECO:0007669"/>
    <property type="project" value="InterPro"/>
</dbReference>
<dbReference type="InterPro" id="IPR051395">
    <property type="entry name" value="Cytochrome_c_Peroxidase/MauG"/>
</dbReference>
<keyword evidence="5 6" id="KW-0408">Iron</keyword>
<dbReference type="PROSITE" id="PS51007">
    <property type="entry name" value="CYTC"/>
    <property type="match status" value="1"/>
</dbReference>
<feature type="domain" description="Cytochrome c" evidence="7">
    <location>
        <begin position="240"/>
        <end position="385"/>
    </location>
</feature>
<dbReference type="SUPFAM" id="SSF46626">
    <property type="entry name" value="Cytochrome c"/>
    <property type="match status" value="2"/>
</dbReference>
<dbReference type="InterPro" id="IPR036909">
    <property type="entry name" value="Cyt_c-like_dom_sf"/>
</dbReference>
<keyword evidence="4" id="KW-0560">Oxidoreductase</keyword>
<dbReference type="STRING" id="1685382.AVJ23_01765"/>
<gene>
    <name evidence="8" type="ORF">AVJ23_01765</name>
</gene>
<sequence>MALSPAGPARAQSLSAEDFLDFDQGQARLGQLLFYDKILSGNRNISCGTCHHHELNGTDGLSLGIGEGGHGLGRERTPGSGATRIAARIPRNAPALWNLGNRDVRVMFHDGRVEQMDAKGMAFATPAGERTPRGLNSVLAAQALFPVSSPDEMAGAPSENPVSAAFAERIDKGWAMLADRVRDVPGYVQRFEQAYPHVRGAEDITIVEIANALAAFIGTEWQSYDSPYDRYVTQGTPLPALAEQGRQLFFGEAGCVRCHNGPLFTDQEFYAVGVPQFGPGRPFDGDTIPRDLGRMETTRDDRDAYKFRTASLRNVALTAPYGHNGAYPTLRDMIRHMCDPITTRANWRPGMARLPQVDWLTGEDFRLRENDAELARQVSYLDLQPVEMIEEDIDALEAFLHALTGESAAQRPLGRPDTVPSGLPVD</sequence>
<dbReference type="GO" id="GO:0030313">
    <property type="term" value="C:cell envelope"/>
    <property type="evidence" value="ECO:0007669"/>
    <property type="project" value="UniProtKB-SubCell"/>
</dbReference>
<dbReference type="InterPro" id="IPR004852">
    <property type="entry name" value="Di-haem_cyt_c_peroxidsae"/>
</dbReference>
<dbReference type="Gene3D" id="1.10.760.10">
    <property type="entry name" value="Cytochrome c-like domain"/>
    <property type="match status" value="2"/>
</dbReference>
<dbReference type="GO" id="GO:0046872">
    <property type="term" value="F:metal ion binding"/>
    <property type="evidence" value="ECO:0007669"/>
    <property type="project" value="UniProtKB-KW"/>
</dbReference>
<evidence type="ECO:0000313" key="9">
    <source>
        <dbReference type="Proteomes" id="UP000054396"/>
    </source>
</evidence>
<evidence type="ECO:0000313" key="8">
    <source>
        <dbReference type="EMBL" id="KUF12842.1"/>
    </source>
</evidence>
<evidence type="ECO:0000259" key="7">
    <source>
        <dbReference type="PROSITE" id="PS51007"/>
    </source>
</evidence>
<protein>
    <submittedName>
        <fullName evidence="8">Methylamine utilization protein MauG</fullName>
    </submittedName>
</protein>
<evidence type="ECO:0000256" key="6">
    <source>
        <dbReference type="PROSITE-ProRule" id="PRU00433"/>
    </source>
</evidence>
<keyword evidence="9" id="KW-1185">Reference proteome</keyword>
<dbReference type="Proteomes" id="UP000054396">
    <property type="component" value="Unassembled WGS sequence"/>
</dbReference>
<comment type="subcellular location">
    <subcellularLocation>
        <location evidence="1">Cell envelope</location>
    </subcellularLocation>
</comment>
<evidence type="ECO:0000256" key="2">
    <source>
        <dbReference type="ARBA" id="ARBA00022617"/>
    </source>
</evidence>
<dbReference type="GO" id="GO:0020037">
    <property type="term" value="F:heme binding"/>
    <property type="evidence" value="ECO:0007669"/>
    <property type="project" value="InterPro"/>
</dbReference>
<dbReference type="EMBL" id="LPXO01000001">
    <property type="protein sequence ID" value="KUF12842.1"/>
    <property type="molecule type" value="Genomic_DNA"/>
</dbReference>
<dbReference type="InterPro" id="IPR009056">
    <property type="entry name" value="Cyt_c-like_dom"/>
</dbReference>
<accession>A0A0W7WQH8</accession>
<name>A0A0W7WQH8_9RHOB</name>
<evidence type="ECO:0000256" key="3">
    <source>
        <dbReference type="ARBA" id="ARBA00022723"/>
    </source>
</evidence>
<evidence type="ECO:0000256" key="5">
    <source>
        <dbReference type="ARBA" id="ARBA00023004"/>
    </source>
</evidence>
<keyword evidence="3 6" id="KW-0479">Metal-binding</keyword>
<evidence type="ECO:0000256" key="1">
    <source>
        <dbReference type="ARBA" id="ARBA00004196"/>
    </source>
</evidence>
<comment type="caution">
    <text evidence="8">The sequence shown here is derived from an EMBL/GenBank/DDBJ whole genome shotgun (WGS) entry which is preliminary data.</text>
</comment>
<organism evidence="8 9">
    <name type="scientific">Pseudoponticoccus marisrubri</name>
    <dbReference type="NCBI Taxonomy" id="1685382"/>
    <lineage>
        <taxon>Bacteria</taxon>
        <taxon>Pseudomonadati</taxon>
        <taxon>Pseudomonadota</taxon>
        <taxon>Alphaproteobacteria</taxon>
        <taxon>Rhodobacterales</taxon>
        <taxon>Roseobacteraceae</taxon>
        <taxon>Pseudoponticoccus</taxon>
    </lineage>
</organism>
<dbReference type="AlphaFoldDB" id="A0A0W7WQH8"/>